<gene>
    <name evidence="1" type="ORF">EKG37_10635</name>
</gene>
<dbReference type="OrthoDB" id="328886at2"/>
<organism evidence="1 2">
    <name type="scientific">Bacillus yapensis</name>
    <dbReference type="NCBI Taxonomy" id="2492960"/>
    <lineage>
        <taxon>Bacteria</taxon>
        <taxon>Bacillati</taxon>
        <taxon>Bacillota</taxon>
        <taxon>Bacilli</taxon>
        <taxon>Bacillales</taxon>
        <taxon>Bacillaceae</taxon>
        <taxon>Bacillus</taxon>
    </lineage>
</organism>
<dbReference type="EMBL" id="RXNT01000007">
    <property type="protein sequence ID" value="RTR31946.1"/>
    <property type="molecule type" value="Genomic_DNA"/>
</dbReference>
<protein>
    <submittedName>
        <fullName evidence="1">Transcriptional regulator</fullName>
    </submittedName>
</protein>
<evidence type="ECO:0000313" key="1">
    <source>
        <dbReference type="EMBL" id="RTR31946.1"/>
    </source>
</evidence>
<sequence>METVVIEQDIKVLYVTAVSFPEGIEAAHERLHEIIPYSKERRYFGLSRPENGLIVYRAAAEQFEQEKDINCESLIIKKGKYRTITVPNYKNDLQKITKVFDELISYSDIDPNGYCVEWYVGNEDMKCMVRLKDDNLI</sequence>
<name>A0A3S0KJJ0_9BACI</name>
<proteinExistence type="predicted"/>
<dbReference type="Proteomes" id="UP000271374">
    <property type="component" value="Unassembled WGS sequence"/>
</dbReference>
<reference evidence="1 2" key="1">
    <citation type="submission" date="2018-12" db="EMBL/GenBank/DDBJ databases">
        <title>Bacillus yapensis draft genome sequence.</title>
        <authorList>
            <person name="Yu L."/>
            <person name="Xu X."/>
            <person name="Tang X."/>
        </authorList>
    </citation>
    <scope>NUCLEOTIDE SEQUENCE [LARGE SCALE GENOMIC DNA]</scope>
    <source>
        <strain evidence="1 2">XXST-01</strain>
    </source>
</reference>
<evidence type="ECO:0000313" key="2">
    <source>
        <dbReference type="Proteomes" id="UP000271374"/>
    </source>
</evidence>
<accession>A0A3S0KJJ0</accession>
<dbReference type="AlphaFoldDB" id="A0A3S0KJJ0"/>
<comment type="caution">
    <text evidence="1">The sequence shown here is derived from an EMBL/GenBank/DDBJ whole genome shotgun (WGS) entry which is preliminary data.</text>
</comment>
<keyword evidence="2" id="KW-1185">Reference proteome</keyword>
<dbReference type="RefSeq" id="WP_126408645.1">
    <property type="nucleotide sequence ID" value="NZ_RXNT01000007.1"/>
</dbReference>